<evidence type="ECO:0000313" key="3">
    <source>
        <dbReference type="EMBL" id="MDS0244818.1"/>
    </source>
</evidence>
<dbReference type="PROSITE" id="PS51257">
    <property type="entry name" value="PROKAR_LIPOPROTEIN"/>
    <property type="match status" value="1"/>
</dbReference>
<name>A0AAJ2HIT8_9MICO</name>
<comment type="caution">
    <text evidence="3">The sequence shown here is derived from an EMBL/GenBank/DDBJ whole genome shotgun (WGS) entry which is preliminary data.</text>
</comment>
<feature type="chain" id="PRO_5042559745" evidence="1">
    <location>
        <begin position="27"/>
        <end position="167"/>
    </location>
</feature>
<evidence type="ECO:0000256" key="1">
    <source>
        <dbReference type="SAM" id="SignalP"/>
    </source>
</evidence>
<accession>A0AAJ2HIT8</accession>
<reference evidence="3 4" key="1">
    <citation type="submission" date="2021-06" db="EMBL/GenBank/DDBJ databases">
        <title>Genome-based taxonomic framework of Microbacterium strains isolated from marine environment, the description of four new species and reclassification of four preexisting species.</title>
        <authorList>
            <person name="Lee S.D."/>
            <person name="Kim S.-M."/>
            <person name="Byeon Y.-S."/>
            <person name="Yang H.L."/>
            <person name="Kim I.S."/>
        </authorList>
    </citation>
    <scope>NUCLEOTIDE SEQUENCE [LARGE SCALE GENOMIC DNA]</scope>
    <source>
        <strain evidence="3 4">KACC 20514</strain>
    </source>
</reference>
<gene>
    <name evidence="3" type="ORF">KZC50_04245</name>
</gene>
<dbReference type="EMBL" id="JAHWXH010000001">
    <property type="protein sequence ID" value="MDS0244818.1"/>
    <property type="molecule type" value="Genomic_DNA"/>
</dbReference>
<feature type="signal peptide" evidence="1">
    <location>
        <begin position="1"/>
        <end position="26"/>
    </location>
</feature>
<protein>
    <submittedName>
        <fullName evidence="3">Septum formation family protein</fullName>
    </submittedName>
</protein>
<dbReference type="Proteomes" id="UP001183582">
    <property type="component" value="Unassembled WGS sequence"/>
</dbReference>
<proteinExistence type="predicted"/>
<keyword evidence="1" id="KW-0732">Signal</keyword>
<evidence type="ECO:0000259" key="2">
    <source>
        <dbReference type="Pfam" id="PF13845"/>
    </source>
</evidence>
<dbReference type="AlphaFoldDB" id="A0AAJ2HIT8"/>
<organism evidence="3 4">
    <name type="scientific">Microbacterium aurantiacum</name>
    <dbReference type="NCBI Taxonomy" id="162393"/>
    <lineage>
        <taxon>Bacteria</taxon>
        <taxon>Bacillati</taxon>
        <taxon>Actinomycetota</taxon>
        <taxon>Actinomycetes</taxon>
        <taxon>Micrococcales</taxon>
        <taxon>Microbacteriaceae</taxon>
        <taxon>Microbacterium</taxon>
    </lineage>
</organism>
<dbReference type="Pfam" id="PF13845">
    <property type="entry name" value="Septum_form"/>
    <property type="match status" value="1"/>
</dbReference>
<feature type="domain" description="Septum formation-related" evidence="2">
    <location>
        <begin position="39"/>
        <end position="149"/>
    </location>
</feature>
<dbReference type="InterPro" id="IPR026004">
    <property type="entry name" value="Septum_form"/>
</dbReference>
<sequence>MRMTRSLPVLAALSAAVLLSGCTASVGDLTGGDTAVRDEDSGEVTESGQADVFTLSVGDCLDEQTGEEISDVPLVPCSEPHDMEVFGEITLDDGDWPGVDVVGQQADEGCYAQFEAFVGLPYEESTLLFSSYMPTQQGWEEFDDRLVSCLVMDPAGKTTGSLAGAGI</sequence>
<evidence type="ECO:0000313" key="4">
    <source>
        <dbReference type="Proteomes" id="UP001183582"/>
    </source>
</evidence>